<keyword evidence="4" id="KW-0107">Calcium channel</keyword>
<reference evidence="18 19" key="1">
    <citation type="submission" date="2015-12" db="EMBL/GenBank/DDBJ databases">
        <title>The genome of Folsomia candida.</title>
        <authorList>
            <person name="Faddeeva A."/>
            <person name="Derks M.F."/>
            <person name="Anvar Y."/>
            <person name="Smit S."/>
            <person name="Van Straalen N."/>
            <person name="Roelofs D."/>
        </authorList>
    </citation>
    <scope>NUCLEOTIDE SEQUENCE [LARGE SCALE GENOMIC DNA]</scope>
    <source>
        <strain evidence="18 19">VU population</strain>
        <tissue evidence="18">Whole body</tissue>
    </source>
</reference>
<evidence type="ECO:0000256" key="16">
    <source>
        <dbReference type="SAM" id="Phobius"/>
    </source>
</evidence>
<dbReference type="SMART" id="SM00248">
    <property type="entry name" value="ANK"/>
    <property type="match status" value="2"/>
</dbReference>
<comment type="similarity">
    <text evidence="13">Belongs to the transient receptor (TC 1.A.4) family. STrpC subfamily.</text>
</comment>
<dbReference type="OMA" id="TEMNINC"/>
<dbReference type="GO" id="GO:0030425">
    <property type="term" value="C:dendrite"/>
    <property type="evidence" value="ECO:0007669"/>
    <property type="project" value="UniProtKB-ARBA"/>
</dbReference>
<keyword evidence="3" id="KW-0106">Calcium</keyword>
<dbReference type="CDD" id="cd23650">
    <property type="entry name" value="TRP_CaM_bind1"/>
    <property type="match status" value="1"/>
</dbReference>
<dbReference type="SMART" id="SM01420">
    <property type="entry name" value="TRP_2"/>
    <property type="match status" value="1"/>
</dbReference>
<dbReference type="InterPro" id="IPR013555">
    <property type="entry name" value="TRP_dom"/>
</dbReference>
<dbReference type="EMBL" id="LNIX01000006">
    <property type="protein sequence ID" value="OXA52821.1"/>
    <property type="molecule type" value="Genomic_DNA"/>
</dbReference>
<dbReference type="InterPro" id="IPR005821">
    <property type="entry name" value="Ion_trans_dom"/>
</dbReference>
<dbReference type="SUPFAM" id="SSF48403">
    <property type="entry name" value="Ankyrin repeat"/>
    <property type="match status" value="1"/>
</dbReference>
<evidence type="ECO:0000256" key="3">
    <source>
        <dbReference type="ARBA" id="ARBA00022568"/>
    </source>
</evidence>
<evidence type="ECO:0000313" key="19">
    <source>
        <dbReference type="Proteomes" id="UP000198287"/>
    </source>
</evidence>
<evidence type="ECO:0000256" key="10">
    <source>
        <dbReference type="ARBA" id="ARBA00023136"/>
    </source>
</evidence>
<keyword evidence="19" id="KW-1185">Reference proteome</keyword>
<feature type="transmembrane region" description="Helical" evidence="16">
    <location>
        <begin position="492"/>
        <end position="513"/>
    </location>
</feature>
<feature type="compositionally biased region" description="Polar residues" evidence="15">
    <location>
        <begin position="1071"/>
        <end position="1085"/>
    </location>
</feature>
<keyword evidence="7 16" id="KW-1133">Transmembrane helix</keyword>
<keyword evidence="8 14" id="KW-0040">ANK repeat</keyword>
<evidence type="ECO:0000256" key="13">
    <source>
        <dbReference type="ARBA" id="ARBA00060916"/>
    </source>
</evidence>
<keyword evidence="6" id="KW-0677">Repeat</keyword>
<dbReference type="STRING" id="158441.A0A226E7F5"/>
<feature type="domain" description="Transient receptor ion channel" evidence="17">
    <location>
        <begin position="304"/>
        <end position="366"/>
    </location>
</feature>
<keyword evidence="5 16" id="KW-0812">Transmembrane</keyword>
<gene>
    <name evidence="18" type="ORF">Fcan01_12148</name>
</gene>
<keyword evidence="10 16" id="KW-0472">Membrane</keyword>
<comment type="caution">
    <text evidence="18">The sequence shown here is derived from an EMBL/GenBank/DDBJ whole genome shotgun (WGS) entry which is preliminary data.</text>
</comment>
<feature type="region of interest" description="Disordered" evidence="15">
    <location>
        <begin position="1044"/>
        <end position="1184"/>
    </location>
</feature>
<keyword evidence="3" id="KW-0109">Calcium transport</keyword>
<evidence type="ECO:0000256" key="5">
    <source>
        <dbReference type="ARBA" id="ARBA00022692"/>
    </source>
</evidence>
<comment type="subcellular location">
    <subcellularLocation>
        <location evidence="12">Cell projection</location>
        <location evidence="12">Rhabdomere membrane</location>
        <topology evidence="12">Multi-pass membrane protein</topology>
    </subcellularLocation>
</comment>
<dbReference type="PANTHER" id="PTHR10117:SF54">
    <property type="entry name" value="TRANSIENT RECEPTOR POTENTIAL-GAMMA PROTEIN"/>
    <property type="match status" value="1"/>
</dbReference>
<evidence type="ECO:0000256" key="6">
    <source>
        <dbReference type="ARBA" id="ARBA00022737"/>
    </source>
</evidence>
<feature type="compositionally biased region" description="Low complexity" evidence="15">
    <location>
        <begin position="1231"/>
        <end position="1249"/>
    </location>
</feature>
<feature type="compositionally biased region" description="Low complexity" evidence="15">
    <location>
        <begin position="1116"/>
        <end position="1131"/>
    </location>
</feature>
<dbReference type="Pfam" id="PF00520">
    <property type="entry name" value="Ion_trans"/>
    <property type="match status" value="1"/>
</dbReference>
<dbReference type="PANTHER" id="PTHR10117">
    <property type="entry name" value="TRANSIENT RECEPTOR POTENTIAL CHANNEL"/>
    <property type="match status" value="1"/>
</dbReference>
<accession>A0A226E7F5</accession>
<dbReference type="Pfam" id="PF00023">
    <property type="entry name" value="Ank"/>
    <property type="match status" value="1"/>
</dbReference>
<organism evidence="18 19">
    <name type="scientific">Folsomia candida</name>
    <name type="common">Springtail</name>
    <dbReference type="NCBI Taxonomy" id="158441"/>
    <lineage>
        <taxon>Eukaryota</taxon>
        <taxon>Metazoa</taxon>
        <taxon>Ecdysozoa</taxon>
        <taxon>Arthropoda</taxon>
        <taxon>Hexapoda</taxon>
        <taxon>Collembola</taxon>
        <taxon>Entomobryomorpha</taxon>
        <taxon>Isotomoidea</taxon>
        <taxon>Isotomidae</taxon>
        <taxon>Proisotominae</taxon>
        <taxon>Folsomia</taxon>
    </lineage>
</organism>
<name>A0A226E7F5_FOLCA</name>
<dbReference type="InterPro" id="IPR002110">
    <property type="entry name" value="Ankyrin_rpt"/>
</dbReference>
<dbReference type="PROSITE" id="PS50297">
    <property type="entry name" value="ANK_REP_REGION"/>
    <property type="match status" value="1"/>
</dbReference>
<evidence type="ECO:0000256" key="1">
    <source>
        <dbReference type="ARBA" id="ARBA00022448"/>
    </source>
</evidence>
<dbReference type="Pfam" id="PF08344">
    <property type="entry name" value="TRP_2"/>
    <property type="match status" value="1"/>
</dbReference>
<feature type="transmembrane region" description="Helical" evidence="16">
    <location>
        <begin position="463"/>
        <end position="480"/>
    </location>
</feature>
<dbReference type="GO" id="GO:0015279">
    <property type="term" value="F:store-operated calcium channel activity"/>
    <property type="evidence" value="ECO:0007669"/>
    <property type="project" value="TreeGrafter"/>
</dbReference>
<dbReference type="GO" id="GO:0051480">
    <property type="term" value="P:regulation of cytosolic calcium ion concentration"/>
    <property type="evidence" value="ECO:0007669"/>
    <property type="project" value="TreeGrafter"/>
</dbReference>
<dbReference type="FunFam" id="1.25.40.20:FF:000221">
    <property type="entry name" value="Transient receptor potential-gamma protein"/>
    <property type="match status" value="1"/>
</dbReference>
<evidence type="ECO:0000256" key="8">
    <source>
        <dbReference type="ARBA" id="ARBA00023043"/>
    </source>
</evidence>
<dbReference type="GO" id="GO:0034703">
    <property type="term" value="C:cation channel complex"/>
    <property type="evidence" value="ECO:0007669"/>
    <property type="project" value="TreeGrafter"/>
</dbReference>
<dbReference type="InterPro" id="IPR002153">
    <property type="entry name" value="TRPC_channel"/>
</dbReference>
<evidence type="ECO:0000256" key="14">
    <source>
        <dbReference type="PROSITE-ProRule" id="PRU00023"/>
    </source>
</evidence>
<evidence type="ECO:0000256" key="4">
    <source>
        <dbReference type="ARBA" id="ARBA00022673"/>
    </source>
</evidence>
<evidence type="ECO:0000256" key="11">
    <source>
        <dbReference type="ARBA" id="ARBA00023303"/>
    </source>
</evidence>
<feature type="compositionally biased region" description="Polar residues" evidence="15">
    <location>
        <begin position="1050"/>
        <end position="1060"/>
    </location>
</feature>
<keyword evidence="2" id="KW-1003">Cell membrane</keyword>
<evidence type="ECO:0000256" key="9">
    <source>
        <dbReference type="ARBA" id="ARBA00023065"/>
    </source>
</evidence>
<keyword evidence="18" id="KW-0675">Receptor</keyword>
<dbReference type="OrthoDB" id="2373987at2759"/>
<evidence type="ECO:0000256" key="12">
    <source>
        <dbReference type="ARBA" id="ARBA00043946"/>
    </source>
</evidence>
<dbReference type="Pfam" id="PF12796">
    <property type="entry name" value="Ank_2"/>
    <property type="match status" value="1"/>
</dbReference>
<feature type="transmembrane region" description="Helical" evidence="16">
    <location>
        <begin position="670"/>
        <end position="696"/>
    </location>
</feature>
<feature type="transmembrane region" description="Helical" evidence="16">
    <location>
        <begin position="777"/>
        <end position="799"/>
    </location>
</feature>
<evidence type="ECO:0000256" key="7">
    <source>
        <dbReference type="ARBA" id="ARBA00022989"/>
    </source>
</evidence>
<evidence type="ECO:0000259" key="17">
    <source>
        <dbReference type="SMART" id="SM01420"/>
    </source>
</evidence>
<evidence type="ECO:0000256" key="15">
    <source>
        <dbReference type="SAM" id="MobiDB-lite"/>
    </source>
</evidence>
<evidence type="ECO:0000256" key="2">
    <source>
        <dbReference type="ARBA" id="ARBA00022475"/>
    </source>
</evidence>
<proteinExistence type="inferred from homology"/>
<keyword evidence="11" id="KW-0407">Ion channel</keyword>
<feature type="repeat" description="ANK" evidence="14">
    <location>
        <begin position="269"/>
        <end position="301"/>
    </location>
</feature>
<sequence>MIGIVKNVIFSPVSDKPRAHTHITNFDDPIPRTFTQPSLLPCGVQYESGLTHLMLTEFRFSINPFTSITQPAAEEEEEEKPSECLQRRGAASELLLLPTWNSHPYGMMDTQFYFHGSDPQGRKDPKEVHLALSHSISGMMDEYTSRPHQQMRQLSLDEKKFLLAVERGDIATSRRMLQKAAETMHVNINCADPLGRSALLMAIDNENLEMVELLLEYRVETKDALLHAISEEYVEAVEVLLEHEDAVHKPGEPHQSWEALPPSTATFTSDITPLILAAHRDNYEIIKLLLDRGATLPMPHDIRCGCDDCVNSRQEDSLRHSRSRINSYRALASPSLIALSSKDPILTAFELSWELRRLFFAEHEFKTEYMELRKQCQEFATALLDHTRSSYELEVLLNHDPGGPVFEHGVGERMNLNRLKLAVRFRQKKFVAHPNVQQLLASIWYEGLPGFRRRNMLFQALEVIRIGLLFPFFSLCYIIAPKSSWGQTMRKPFIKFICHSASYFTFLFLLILASQRFETFVNEWVGVETEWVSTDVTTKRGAPPTIVEWFILAWVFGLIWSEIKQLWDVGLQEYVSDVWNVLDFITNSLYVATIALRIVAHAQVKREEANGIDTRTQGREDWDAWDPMLIAEGLFAAANIFSSLKLVYIFSVNPYLGPLQISLGRMVMDIMKFFLLYILVVFAFSCGMNQLLWYYADLEHDKCRKLLELKQMEAENATDSNPYAKGVFHNERDPEGCILWRRFSNLFETSQTLFWAVFGLIELESFDLAGIKSFTRFWGLLMFGCFSVINIVVLLNLLIAMMNHSYQLIFEKSDVEWKFARSKLWISYFEEGATVPPPFNVIPAPKTFIYFFKWFCKKMCKFSVKAKREHIKTIRRKVQQQSERDVRYQNIMRNLVRRYVTSEQRQADNQGVTEDDVNEIKQDISAFRCELLEVLKNSGMNTTSVSGLGAGSGGKKNRQRERRLMKGFNITPAPASSVSIALSDVLEMDPLQEIDSTHFDKKSPKTRLARLARMANAKREMSKKKWGTLIEAARNAGMSKIIGRSRSEDSVCSNCSQGSSAGAVARKLRHTSTTTDHGGSNSSINRDNDGKKKRERFARSRSGAALPMSFTRLRFRSSGKSSRASGLSQSLDAGDTSELGDDSFDEIKPVKRTTSAPSREGSATPPSELPPPPPSGLSSSIPHSPTILEEPVQVAEVKASPHQAHICVMLEQDVCDRVVLNQDRPKKPNGSTATTPPTTSTTTTTAVTAPSKLQGIVQPLRPSTSSGWL</sequence>
<dbReference type="InterPro" id="IPR036770">
    <property type="entry name" value="Ankyrin_rpt-contain_sf"/>
</dbReference>
<feature type="region of interest" description="Disordered" evidence="15">
    <location>
        <begin position="1222"/>
        <end position="1249"/>
    </location>
</feature>
<dbReference type="PROSITE" id="PS50088">
    <property type="entry name" value="ANK_REPEAT"/>
    <property type="match status" value="1"/>
</dbReference>
<protein>
    <submittedName>
        <fullName evidence="18">Transient receptor potential-gamma protein</fullName>
    </submittedName>
</protein>
<dbReference type="Gene3D" id="1.25.40.20">
    <property type="entry name" value="Ankyrin repeat-containing domain"/>
    <property type="match status" value="2"/>
</dbReference>
<evidence type="ECO:0000313" key="18">
    <source>
        <dbReference type="EMBL" id="OXA52821.1"/>
    </source>
</evidence>
<dbReference type="AlphaFoldDB" id="A0A226E7F5"/>
<dbReference type="Proteomes" id="UP000198287">
    <property type="component" value="Unassembled WGS sequence"/>
</dbReference>
<dbReference type="PRINTS" id="PR01097">
    <property type="entry name" value="TRNSRECEPTRP"/>
</dbReference>
<dbReference type="NCBIfam" id="TIGR00870">
    <property type="entry name" value="trp"/>
    <property type="match status" value="1"/>
</dbReference>
<dbReference type="GO" id="GO:0005886">
    <property type="term" value="C:plasma membrane"/>
    <property type="evidence" value="ECO:0007669"/>
    <property type="project" value="TreeGrafter"/>
</dbReference>
<keyword evidence="1" id="KW-0813">Transport</keyword>
<dbReference type="GO" id="GO:0070679">
    <property type="term" value="F:inositol 1,4,5 trisphosphate binding"/>
    <property type="evidence" value="ECO:0007669"/>
    <property type="project" value="TreeGrafter"/>
</dbReference>
<keyword evidence="9" id="KW-0406">Ion transport</keyword>